<organism evidence="1 2">
    <name type="scientific">Gossypium arboreum</name>
    <name type="common">Tree cotton</name>
    <name type="synonym">Gossypium nanking</name>
    <dbReference type="NCBI Taxonomy" id="29729"/>
    <lineage>
        <taxon>Eukaryota</taxon>
        <taxon>Viridiplantae</taxon>
        <taxon>Streptophyta</taxon>
        <taxon>Embryophyta</taxon>
        <taxon>Tracheophyta</taxon>
        <taxon>Spermatophyta</taxon>
        <taxon>Magnoliopsida</taxon>
        <taxon>eudicotyledons</taxon>
        <taxon>Gunneridae</taxon>
        <taxon>Pentapetalae</taxon>
        <taxon>rosids</taxon>
        <taxon>malvids</taxon>
        <taxon>Malvales</taxon>
        <taxon>Malvaceae</taxon>
        <taxon>Malvoideae</taxon>
        <taxon>Gossypium</taxon>
    </lineage>
</organism>
<evidence type="ECO:0000313" key="1">
    <source>
        <dbReference type="EMBL" id="KAK5845087.1"/>
    </source>
</evidence>
<evidence type="ECO:0000313" key="2">
    <source>
        <dbReference type="Proteomes" id="UP001358586"/>
    </source>
</evidence>
<keyword evidence="2" id="KW-1185">Reference proteome</keyword>
<dbReference type="EMBL" id="JARKNE010000001">
    <property type="protein sequence ID" value="KAK5845087.1"/>
    <property type="molecule type" value="Genomic_DNA"/>
</dbReference>
<comment type="caution">
    <text evidence="1">The sequence shown here is derived from an EMBL/GenBank/DDBJ whole genome shotgun (WGS) entry which is preliminary data.</text>
</comment>
<dbReference type="Proteomes" id="UP001358586">
    <property type="component" value="Chromosome 1"/>
</dbReference>
<gene>
    <name evidence="1" type="ORF">PVK06_001240</name>
</gene>
<name>A0ABR0R1Q0_GOSAR</name>
<proteinExistence type="predicted"/>
<protein>
    <submittedName>
        <fullName evidence="1">Uncharacterized protein</fullName>
    </submittedName>
</protein>
<reference evidence="1 2" key="1">
    <citation type="submission" date="2023-03" db="EMBL/GenBank/DDBJ databases">
        <title>WGS of Gossypium arboreum.</title>
        <authorList>
            <person name="Yu D."/>
        </authorList>
    </citation>
    <scope>NUCLEOTIDE SEQUENCE [LARGE SCALE GENOMIC DNA]</scope>
    <source>
        <tissue evidence="1">Leaf</tissue>
    </source>
</reference>
<sequence>MRAGTANYLRLLQDDTASSPNCPLIVRLFCIHLVESGRVAGRQPEAYLGLGSVTITALRARGIEIPNFAYKFSIPESSHKLSDTSDGSFLLPLHALEVGFHLPLNPFFCHLLDDYHIALG</sequence>
<accession>A0ABR0R1Q0</accession>